<accession>A0A0F9FLI4</accession>
<comment type="caution">
    <text evidence="1">The sequence shown here is derived from an EMBL/GenBank/DDBJ whole genome shotgun (WGS) entry which is preliminary data.</text>
</comment>
<reference evidence="1" key="1">
    <citation type="journal article" date="2015" name="Nature">
        <title>Complex archaea that bridge the gap between prokaryotes and eukaryotes.</title>
        <authorList>
            <person name="Spang A."/>
            <person name="Saw J.H."/>
            <person name="Jorgensen S.L."/>
            <person name="Zaremba-Niedzwiedzka K."/>
            <person name="Martijn J."/>
            <person name="Lind A.E."/>
            <person name="van Eijk R."/>
            <person name="Schleper C."/>
            <person name="Guy L."/>
            <person name="Ettema T.J."/>
        </authorList>
    </citation>
    <scope>NUCLEOTIDE SEQUENCE</scope>
</reference>
<protein>
    <submittedName>
        <fullName evidence="1">Uncharacterized protein</fullName>
    </submittedName>
</protein>
<proteinExistence type="predicted"/>
<sequence>MDWPLDKNGNRLNRAQMRYGIVRMQTPPEMEAYINDPGTVPFVKLSDASLIAMYRRLKHRSVSRRHGV</sequence>
<evidence type="ECO:0000313" key="1">
    <source>
        <dbReference type="EMBL" id="KKL79361.1"/>
    </source>
</evidence>
<gene>
    <name evidence="1" type="ORF">LCGC14_2015560</name>
</gene>
<dbReference type="EMBL" id="LAZR01023194">
    <property type="protein sequence ID" value="KKL79361.1"/>
    <property type="molecule type" value="Genomic_DNA"/>
</dbReference>
<name>A0A0F9FLI4_9ZZZZ</name>
<organism evidence="1">
    <name type="scientific">marine sediment metagenome</name>
    <dbReference type="NCBI Taxonomy" id="412755"/>
    <lineage>
        <taxon>unclassified sequences</taxon>
        <taxon>metagenomes</taxon>
        <taxon>ecological metagenomes</taxon>
    </lineage>
</organism>
<dbReference type="AlphaFoldDB" id="A0A0F9FLI4"/>